<gene>
    <name evidence="2" type="ORF">CGZ90_18195</name>
</gene>
<dbReference type="EMBL" id="NOII01000021">
    <property type="protein sequence ID" value="OYD56282.1"/>
    <property type="molecule type" value="Genomic_DNA"/>
</dbReference>
<evidence type="ECO:0000256" key="1">
    <source>
        <dbReference type="SAM" id="Phobius"/>
    </source>
</evidence>
<feature type="transmembrane region" description="Helical" evidence="1">
    <location>
        <begin position="7"/>
        <end position="26"/>
    </location>
</feature>
<keyword evidence="1" id="KW-0812">Transmembrane</keyword>
<keyword evidence="3" id="KW-1185">Reference proteome</keyword>
<evidence type="ECO:0000313" key="3">
    <source>
        <dbReference type="Proteomes" id="UP000215059"/>
    </source>
</evidence>
<keyword evidence="1" id="KW-0472">Membrane</keyword>
<dbReference type="AlphaFoldDB" id="A0A235F4X0"/>
<organism evidence="2 3">
    <name type="scientific">Fictibacillus aquaticus</name>
    <dbReference type="NCBI Taxonomy" id="2021314"/>
    <lineage>
        <taxon>Bacteria</taxon>
        <taxon>Bacillati</taxon>
        <taxon>Bacillota</taxon>
        <taxon>Bacilli</taxon>
        <taxon>Bacillales</taxon>
        <taxon>Fictibacillaceae</taxon>
        <taxon>Fictibacillus</taxon>
    </lineage>
</organism>
<evidence type="ECO:0000313" key="2">
    <source>
        <dbReference type="EMBL" id="OYD56282.1"/>
    </source>
</evidence>
<comment type="caution">
    <text evidence="2">The sequence shown here is derived from an EMBL/GenBank/DDBJ whole genome shotgun (WGS) entry which is preliminary data.</text>
</comment>
<proteinExistence type="predicted"/>
<sequence>MSEENKLKVMVVLVFLLLMVSVLYFFPFQQNHGDANKLNTADFLKGPNRDKAQYEPGMGRT</sequence>
<protein>
    <submittedName>
        <fullName evidence="2">Uncharacterized protein</fullName>
    </submittedName>
</protein>
<dbReference type="RefSeq" id="WP_094253951.1">
    <property type="nucleotide sequence ID" value="NZ_JBHLXL010000004.1"/>
</dbReference>
<reference evidence="2 3" key="1">
    <citation type="submission" date="2017-07" db="EMBL/GenBank/DDBJ databases">
        <title>Fictibacillus sp. nov. GDSW-R2A3 Genome sequencing and assembly.</title>
        <authorList>
            <person name="Mayilraj S."/>
        </authorList>
    </citation>
    <scope>NUCLEOTIDE SEQUENCE [LARGE SCALE GENOMIC DNA]</scope>
    <source>
        <strain evidence="2 3">GDSW-R2A3</strain>
    </source>
</reference>
<dbReference type="Proteomes" id="UP000215059">
    <property type="component" value="Unassembled WGS sequence"/>
</dbReference>
<name>A0A235F4X0_9BACL</name>
<keyword evidence="1" id="KW-1133">Transmembrane helix</keyword>
<accession>A0A235F4X0</accession>